<dbReference type="STRING" id="351160.RCIX1710"/>
<dbReference type="EMBL" id="AM114193">
    <property type="protein sequence ID" value="CAJ36929.1"/>
    <property type="molecule type" value="Genomic_DNA"/>
</dbReference>
<dbReference type="eggNOG" id="arCOG03441">
    <property type="taxonomic scope" value="Archaea"/>
</dbReference>
<reference evidence="2 3" key="1">
    <citation type="journal article" date="2006" name="Science">
        <title>Genome of rice cluster I archaea -- the key methane producers in the rice rhizosphere.</title>
        <authorList>
            <person name="Erkel C."/>
            <person name="Kube M."/>
            <person name="Reinhardt R."/>
            <person name="Liesack W."/>
        </authorList>
    </citation>
    <scope>NUCLEOTIDE SEQUENCE [LARGE SCALE GENOMIC DNA]</scope>
    <source>
        <strain evidence="3">DSM 22066 / NBRC 105507 / MRE50</strain>
    </source>
</reference>
<feature type="compositionally biased region" description="Pro residues" evidence="1">
    <location>
        <begin position="41"/>
        <end position="57"/>
    </location>
</feature>
<feature type="region of interest" description="Disordered" evidence="1">
    <location>
        <begin position="35"/>
        <end position="83"/>
    </location>
</feature>
<evidence type="ECO:0000313" key="3">
    <source>
        <dbReference type="Proteomes" id="UP000000663"/>
    </source>
</evidence>
<name>Q0W3W4_METAR</name>
<keyword evidence="3" id="KW-1185">Reference proteome</keyword>
<gene>
    <name evidence="2" type="ORF">RCIX1710</name>
</gene>
<dbReference type="AlphaFoldDB" id="Q0W3W4"/>
<dbReference type="PROSITE" id="PS51257">
    <property type="entry name" value="PROKAR_LIPOPROTEIN"/>
    <property type="match status" value="1"/>
</dbReference>
<dbReference type="KEGG" id="rci:RCIX1710"/>
<accession>Q0W3W4</accession>
<sequence length="199" mass="21208">MKMMVKSLPVLLLLVIPVLASGCITPCAWSPVNPTATPSPAVTPTPWPSVTPAPTVTPSPIVTTTPSPAPSVTPKPNDDPYARPGWPTYGVSRILDLSSHAPTPTPVTTGSIFGRFIVEPSPIDPTYFRISATVDHVNYYTSPVSDSGTYSLTGLSFGTYEIGYEYTDYGPGTYTVVGDVTINAAHPNVEFNINLSYYP</sequence>
<dbReference type="RefSeq" id="WP_012035637.1">
    <property type="nucleotide sequence ID" value="NC_009464.1"/>
</dbReference>
<dbReference type="GeneID" id="41395417"/>
<protein>
    <submittedName>
        <fullName evidence="2">Uncharacterized protein</fullName>
    </submittedName>
</protein>
<evidence type="ECO:0000256" key="1">
    <source>
        <dbReference type="SAM" id="MobiDB-lite"/>
    </source>
</evidence>
<organism evidence="2 3">
    <name type="scientific">Methanocella arvoryzae (strain DSM 22066 / NBRC 105507 / MRE50)</name>
    <dbReference type="NCBI Taxonomy" id="351160"/>
    <lineage>
        <taxon>Archaea</taxon>
        <taxon>Methanobacteriati</taxon>
        <taxon>Methanobacteriota</taxon>
        <taxon>Stenosarchaea group</taxon>
        <taxon>Methanomicrobia</taxon>
        <taxon>Methanocellales</taxon>
        <taxon>Methanocellaceae</taxon>
        <taxon>Methanocella</taxon>
    </lineage>
</organism>
<proteinExistence type="predicted"/>
<dbReference type="Proteomes" id="UP000000663">
    <property type="component" value="Chromosome"/>
</dbReference>
<evidence type="ECO:0000313" key="2">
    <source>
        <dbReference type="EMBL" id="CAJ36929.1"/>
    </source>
</evidence>